<organism evidence="8">
    <name type="scientific">freshwater metagenome</name>
    <dbReference type="NCBI Taxonomy" id="449393"/>
    <lineage>
        <taxon>unclassified sequences</taxon>
        <taxon>metagenomes</taxon>
        <taxon>ecological metagenomes</taxon>
    </lineage>
</organism>
<dbReference type="InterPro" id="IPR009050">
    <property type="entry name" value="Globin-like_sf"/>
</dbReference>
<evidence type="ECO:0000313" key="7">
    <source>
        <dbReference type="EMBL" id="CAB4697563.1"/>
    </source>
</evidence>
<dbReference type="GO" id="GO:0005344">
    <property type="term" value="F:oxygen carrier activity"/>
    <property type="evidence" value="ECO:0007669"/>
    <property type="project" value="InterPro"/>
</dbReference>
<reference evidence="8" key="1">
    <citation type="submission" date="2020-05" db="EMBL/GenBank/DDBJ databases">
        <authorList>
            <person name="Chiriac C."/>
            <person name="Salcher M."/>
            <person name="Ghai R."/>
            <person name="Kavagutti S V."/>
        </authorList>
    </citation>
    <scope>NUCLEOTIDE SEQUENCE</scope>
</reference>
<keyword evidence="4" id="KW-0479">Metal-binding</keyword>
<keyword evidence="5" id="KW-0408">Iron</keyword>
<keyword evidence="2" id="KW-0813">Transport</keyword>
<name>A0A6J6UBD1_9ZZZZ</name>
<comment type="cofactor">
    <cofactor evidence="1">
        <name>heme</name>
        <dbReference type="ChEBI" id="CHEBI:30413"/>
    </cofactor>
</comment>
<evidence type="ECO:0000256" key="3">
    <source>
        <dbReference type="ARBA" id="ARBA00022617"/>
    </source>
</evidence>
<accession>A0A6J6UBD1</accession>
<dbReference type="GO" id="GO:0020037">
    <property type="term" value="F:heme binding"/>
    <property type="evidence" value="ECO:0007669"/>
    <property type="project" value="InterPro"/>
</dbReference>
<dbReference type="EMBL" id="CAFBQP010000021">
    <property type="protein sequence ID" value="CAB5057690.1"/>
    <property type="molecule type" value="Genomic_DNA"/>
</dbReference>
<evidence type="ECO:0000256" key="6">
    <source>
        <dbReference type="ARBA" id="ARBA00034496"/>
    </source>
</evidence>
<dbReference type="InterPro" id="IPR019795">
    <property type="entry name" value="Globin_bac-like_CS"/>
</dbReference>
<evidence type="ECO:0000313" key="9">
    <source>
        <dbReference type="EMBL" id="CAB4883110.1"/>
    </source>
</evidence>
<dbReference type="InterPro" id="IPR012292">
    <property type="entry name" value="Globin/Proto"/>
</dbReference>
<dbReference type="InterPro" id="IPR001486">
    <property type="entry name" value="Hemoglobin_trunc"/>
</dbReference>
<dbReference type="PANTHER" id="PTHR47366">
    <property type="entry name" value="TWO-ON-TWO HEMOGLOBIN-3"/>
    <property type="match status" value="1"/>
</dbReference>
<dbReference type="EMBL" id="CAFBLR010000180">
    <property type="protein sequence ID" value="CAB4883110.1"/>
    <property type="molecule type" value="Genomic_DNA"/>
</dbReference>
<protein>
    <submittedName>
        <fullName evidence="8">Unannotated protein</fullName>
    </submittedName>
</protein>
<dbReference type="SUPFAM" id="SSF46458">
    <property type="entry name" value="Globin-like"/>
    <property type="match status" value="1"/>
</dbReference>
<dbReference type="EMBL" id="CAEZXX010000016">
    <property type="protein sequence ID" value="CAB4697563.1"/>
    <property type="molecule type" value="Genomic_DNA"/>
</dbReference>
<dbReference type="GO" id="GO:0046872">
    <property type="term" value="F:metal ion binding"/>
    <property type="evidence" value="ECO:0007669"/>
    <property type="project" value="UniProtKB-KW"/>
</dbReference>
<gene>
    <name evidence="7" type="ORF">UFOPK2602_00389</name>
    <name evidence="8" type="ORF">UFOPK2806_01365</name>
    <name evidence="9" type="ORF">UFOPK3417_01563</name>
    <name evidence="10" type="ORF">UFOPK4306_00717</name>
</gene>
<proteinExistence type="inferred from homology"/>
<evidence type="ECO:0000256" key="1">
    <source>
        <dbReference type="ARBA" id="ARBA00001971"/>
    </source>
</evidence>
<dbReference type="GO" id="GO:0019825">
    <property type="term" value="F:oxygen binding"/>
    <property type="evidence" value="ECO:0007669"/>
    <property type="project" value="InterPro"/>
</dbReference>
<dbReference type="PROSITE" id="PS01213">
    <property type="entry name" value="GLOBIN_FAM_2"/>
    <property type="match status" value="1"/>
</dbReference>
<dbReference type="Pfam" id="PF01152">
    <property type="entry name" value="Bac_globin"/>
    <property type="match status" value="1"/>
</dbReference>
<dbReference type="PANTHER" id="PTHR47366:SF1">
    <property type="entry name" value="TWO-ON-TWO HEMOGLOBIN-3"/>
    <property type="match status" value="1"/>
</dbReference>
<evidence type="ECO:0000313" key="8">
    <source>
        <dbReference type="EMBL" id="CAB4756645.1"/>
    </source>
</evidence>
<comment type="similarity">
    <text evidence="6">Belongs to the truncated hemoglobin family. Group II subfamily.</text>
</comment>
<dbReference type="Gene3D" id="1.10.490.10">
    <property type="entry name" value="Globins"/>
    <property type="match status" value="1"/>
</dbReference>
<evidence type="ECO:0000256" key="4">
    <source>
        <dbReference type="ARBA" id="ARBA00022723"/>
    </source>
</evidence>
<evidence type="ECO:0000313" key="10">
    <source>
        <dbReference type="EMBL" id="CAB5057690.1"/>
    </source>
</evidence>
<sequence>MATDGEEVELTLFEAAGGIVFFEGLVEIFYREVQADPVLVVLYPEADLGPAKHRLATFLAQYWGGPMTYAEERGNPALKMRHFPYAIGPEQRDRWLAAMGIAIDEMDPVPDVRRMLTEYFVMAAEHLRNDQSMRFTGSA</sequence>
<dbReference type="InterPro" id="IPR044203">
    <property type="entry name" value="GlbO/GLB3-like"/>
</dbReference>
<dbReference type="EMBL" id="CAEZYY010000016">
    <property type="protein sequence ID" value="CAB4756645.1"/>
    <property type="molecule type" value="Genomic_DNA"/>
</dbReference>
<dbReference type="AlphaFoldDB" id="A0A6J6UBD1"/>
<evidence type="ECO:0000256" key="5">
    <source>
        <dbReference type="ARBA" id="ARBA00023004"/>
    </source>
</evidence>
<evidence type="ECO:0000256" key="2">
    <source>
        <dbReference type="ARBA" id="ARBA00022448"/>
    </source>
</evidence>
<keyword evidence="3" id="KW-0349">Heme</keyword>